<accession>A6JH69</accession>
<sequence length="118" mass="13071">MGLTHKKSLFLLSATEGLVTDKTLYSHQCFLPPRNLSFKSLYPCQGSQKGEAQLQTDRYLASHLILLLQTRRLNCTVSPGTLAPATASLLKRPCTDPTRMDHFLFGKAPATILSSRTH</sequence>
<dbReference type="AlphaFoldDB" id="A6JH69"/>
<protein>
    <submittedName>
        <fullName evidence="1">B-cell linker, isoform CRA_a</fullName>
    </submittedName>
</protein>
<reference evidence="2" key="1">
    <citation type="submission" date="2005-09" db="EMBL/GenBank/DDBJ databases">
        <authorList>
            <person name="Mural R.J."/>
            <person name="Li P.W."/>
            <person name="Adams M.D."/>
            <person name="Amanatides P.G."/>
            <person name="Baden-Tillson H."/>
            <person name="Barnstead M."/>
            <person name="Chin S.H."/>
            <person name="Dew I."/>
            <person name="Evans C.A."/>
            <person name="Ferriera S."/>
            <person name="Flanigan M."/>
            <person name="Fosler C."/>
            <person name="Glodek A."/>
            <person name="Gu Z."/>
            <person name="Holt R.A."/>
            <person name="Jennings D."/>
            <person name="Kraft C.L."/>
            <person name="Lu F."/>
            <person name="Nguyen T."/>
            <person name="Nusskern D.R."/>
            <person name="Pfannkoch C.M."/>
            <person name="Sitter C."/>
            <person name="Sutton G.G."/>
            <person name="Venter J.C."/>
            <person name="Wang Z."/>
            <person name="Woodage T."/>
            <person name="Zheng X.H."/>
            <person name="Zhong F."/>
        </authorList>
    </citation>
    <scope>NUCLEOTIDE SEQUENCE [LARGE SCALE GENOMIC DNA]</scope>
    <source>
        <strain>BN</strain>
        <strain evidence="2">Sprague-Dawley</strain>
    </source>
</reference>
<dbReference type="RGD" id="1561933">
    <property type="gene designation" value="Blnk"/>
</dbReference>
<organism evidence="1 2">
    <name type="scientific">Rattus norvegicus</name>
    <name type="common">Rat</name>
    <dbReference type="NCBI Taxonomy" id="10116"/>
    <lineage>
        <taxon>Eukaryota</taxon>
        <taxon>Metazoa</taxon>
        <taxon>Chordata</taxon>
        <taxon>Craniata</taxon>
        <taxon>Vertebrata</taxon>
        <taxon>Euteleostomi</taxon>
        <taxon>Mammalia</taxon>
        <taxon>Eutheria</taxon>
        <taxon>Euarchontoglires</taxon>
        <taxon>Glires</taxon>
        <taxon>Rodentia</taxon>
        <taxon>Myomorpha</taxon>
        <taxon>Muroidea</taxon>
        <taxon>Muridae</taxon>
        <taxon>Murinae</taxon>
        <taxon>Rattus</taxon>
    </lineage>
</organism>
<gene>
    <name evidence="1 3" type="primary">Blnk</name>
    <name evidence="1" type="ORF">rCG_57423</name>
</gene>
<dbReference type="Proteomes" id="UP000234681">
    <property type="component" value="Chromosome 1"/>
</dbReference>
<evidence type="ECO:0000313" key="1">
    <source>
        <dbReference type="EMBL" id="EDL94192.1"/>
    </source>
</evidence>
<proteinExistence type="predicted"/>
<name>A6JH69_RAT</name>
<evidence type="ECO:0000313" key="3">
    <source>
        <dbReference type="RGD" id="1561933"/>
    </source>
</evidence>
<dbReference type="EMBL" id="CH473986">
    <property type="protein sequence ID" value="EDL94192.1"/>
    <property type="molecule type" value="Genomic_DNA"/>
</dbReference>
<evidence type="ECO:0000313" key="2">
    <source>
        <dbReference type="Proteomes" id="UP000234681"/>
    </source>
</evidence>